<dbReference type="GO" id="GO:0050660">
    <property type="term" value="F:flavin adenine dinucleotide binding"/>
    <property type="evidence" value="ECO:0007669"/>
    <property type="project" value="InterPro"/>
</dbReference>
<dbReference type="PROSITE" id="PS00624">
    <property type="entry name" value="GMC_OXRED_2"/>
    <property type="match status" value="1"/>
</dbReference>
<dbReference type="SUPFAM" id="SSF51905">
    <property type="entry name" value="FAD/NAD(P)-binding domain"/>
    <property type="match status" value="1"/>
</dbReference>
<dbReference type="InterPro" id="IPR012132">
    <property type="entry name" value="GMC_OxRdtase"/>
</dbReference>
<evidence type="ECO:0000256" key="6">
    <source>
        <dbReference type="ARBA" id="ARBA00023002"/>
    </source>
</evidence>
<comment type="similarity">
    <text evidence="2">Belongs to the GMC oxidoreductase family.</text>
</comment>
<keyword evidence="6" id="KW-0560">Oxidoreductase</keyword>
<accession>A0A8H7D8I4</accession>
<reference evidence="11" key="1">
    <citation type="submission" date="2020-05" db="EMBL/GenBank/DDBJ databases">
        <title>Mycena genomes resolve the evolution of fungal bioluminescence.</title>
        <authorList>
            <person name="Tsai I.J."/>
        </authorList>
    </citation>
    <scope>NUCLEOTIDE SEQUENCE</scope>
    <source>
        <strain evidence="11">CCC161011</strain>
    </source>
</reference>
<evidence type="ECO:0000313" key="12">
    <source>
        <dbReference type="Proteomes" id="UP000620124"/>
    </source>
</evidence>
<evidence type="ECO:0000256" key="8">
    <source>
        <dbReference type="PIRSR" id="PIRSR000137-1"/>
    </source>
</evidence>
<proteinExistence type="inferred from homology"/>
<keyword evidence="12" id="KW-1185">Reference proteome</keyword>
<evidence type="ECO:0000256" key="1">
    <source>
        <dbReference type="ARBA" id="ARBA00001974"/>
    </source>
</evidence>
<feature type="domain" description="Glucose-methanol-choline oxidoreductase N-terminal" evidence="10">
    <location>
        <begin position="334"/>
        <end position="348"/>
    </location>
</feature>
<dbReference type="InterPro" id="IPR036188">
    <property type="entry name" value="FAD/NAD-bd_sf"/>
</dbReference>
<feature type="binding site" evidence="9">
    <location>
        <position position="292"/>
    </location>
    <ligand>
        <name>FAD</name>
        <dbReference type="ChEBI" id="CHEBI:57692"/>
    </ligand>
</feature>
<dbReference type="AlphaFoldDB" id="A0A8H7D8I4"/>
<dbReference type="EMBL" id="JACAZI010000003">
    <property type="protein sequence ID" value="KAF7366204.1"/>
    <property type="molecule type" value="Genomic_DNA"/>
</dbReference>
<keyword evidence="7" id="KW-0325">Glycoprotein</keyword>
<dbReference type="Proteomes" id="UP000620124">
    <property type="component" value="Unassembled WGS sequence"/>
</dbReference>
<dbReference type="GO" id="GO:0016614">
    <property type="term" value="F:oxidoreductase activity, acting on CH-OH group of donors"/>
    <property type="evidence" value="ECO:0007669"/>
    <property type="project" value="InterPro"/>
</dbReference>
<evidence type="ECO:0000313" key="11">
    <source>
        <dbReference type="EMBL" id="KAF7366204.1"/>
    </source>
</evidence>
<sequence>MAYEMAVDRLTYQAQLQNSTTYTACELRGVILIACSILLGLVQATFITNDTSTLKSSYEFIIVGGGTRRSGCRESPVCQSYCLGVERGSDQMNNDLLNDPFTTFGTPSACRFNMDAPPQLGSNGTRLLQLTHGSCLGGGSSINAMMGSRPTFAGMQAVEALGNPGWGWNDFLPFMQKSETFHPPNAEQRADGADYFAAVHGFDGPVGVSFATPFVAPAMQAAGVNTSEIIYGLSLSPDLGNGFSGGHVAHYYEHIHFNETLQADRRSSSAWSYLYPQSQQRAGLTVLTDHLVDVVLTKAGSHGNITATGIRVQPSAGGQSLSFNVTREVVVSAGALYSPSILQRSGIGNATFLKSLGITPVLDLPGVGSNFQDQILLSNVSYPLSPSANTTNVTAGDKTLLGVVVAHATATNAFGPNGTDIIQAGLLNSSADFTLSVGGIVNEEAFSTIAAITANAYRIDHPIIELFYTPGSEVLEVWSQSILPLSRGTVRINTTDPTADPIVNTHFLTVDADMQIAIRMARGVAQAALTPPFSDLLTPDALAQSNVPGPDATDDQVRDWVLATYTPGVHFISSNSMMPKALGGVVSPELLVYGTTNIRVADASIVPLSVFPHPTLGLYGVAEKAAHMILQTAANT</sequence>
<name>A0A8H7D8I4_9AGAR</name>
<evidence type="ECO:0000256" key="2">
    <source>
        <dbReference type="ARBA" id="ARBA00010790"/>
    </source>
</evidence>
<organism evidence="11 12">
    <name type="scientific">Mycena venus</name>
    <dbReference type="NCBI Taxonomy" id="2733690"/>
    <lineage>
        <taxon>Eukaryota</taxon>
        <taxon>Fungi</taxon>
        <taxon>Dikarya</taxon>
        <taxon>Basidiomycota</taxon>
        <taxon>Agaricomycotina</taxon>
        <taxon>Agaricomycetes</taxon>
        <taxon>Agaricomycetidae</taxon>
        <taxon>Agaricales</taxon>
        <taxon>Marasmiineae</taxon>
        <taxon>Mycenaceae</taxon>
        <taxon>Mycena</taxon>
    </lineage>
</organism>
<evidence type="ECO:0000256" key="4">
    <source>
        <dbReference type="ARBA" id="ARBA00022729"/>
    </source>
</evidence>
<keyword evidence="4" id="KW-0732">Signal</keyword>
<dbReference type="Pfam" id="PF00732">
    <property type="entry name" value="GMC_oxred_N"/>
    <property type="match status" value="1"/>
</dbReference>
<feature type="active site" description="Proton acceptor" evidence="8">
    <location>
        <position position="613"/>
    </location>
</feature>
<dbReference type="PANTHER" id="PTHR11552:SF201">
    <property type="entry name" value="GLUCOSE-METHANOL-CHOLINE OXIDOREDUCTASE N-TERMINAL DOMAIN-CONTAINING PROTEIN"/>
    <property type="match status" value="1"/>
</dbReference>
<feature type="active site" description="Proton donor" evidence="8">
    <location>
        <position position="570"/>
    </location>
</feature>
<evidence type="ECO:0000256" key="3">
    <source>
        <dbReference type="ARBA" id="ARBA00022630"/>
    </source>
</evidence>
<dbReference type="Gene3D" id="3.50.50.60">
    <property type="entry name" value="FAD/NAD(P)-binding domain"/>
    <property type="match status" value="1"/>
</dbReference>
<dbReference type="OrthoDB" id="269227at2759"/>
<comment type="caution">
    <text evidence="11">The sequence shown here is derived from an EMBL/GenBank/DDBJ whole genome shotgun (WGS) entry which is preliminary data.</text>
</comment>
<dbReference type="SUPFAM" id="SSF54373">
    <property type="entry name" value="FAD-linked reductases, C-terminal domain"/>
    <property type="match status" value="1"/>
</dbReference>
<dbReference type="Gene3D" id="3.30.560.10">
    <property type="entry name" value="Glucose Oxidase, domain 3"/>
    <property type="match status" value="1"/>
</dbReference>
<dbReference type="Gene3D" id="4.10.450.10">
    <property type="entry name" value="Glucose Oxidase, domain 2"/>
    <property type="match status" value="1"/>
</dbReference>
<dbReference type="PANTHER" id="PTHR11552">
    <property type="entry name" value="GLUCOSE-METHANOL-CHOLINE GMC OXIDOREDUCTASE"/>
    <property type="match status" value="1"/>
</dbReference>
<dbReference type="Pfam" id="PF05199">
    <property type="entry name" value="GMC_oxred_C"/>
    <property type="match status" value="1"/>
</dbReference>
<gene>
    <name evidence="11" type="ORF">MVEN_00497500</name>
</gene>
<dbReference type="InterPro" id="IPR007867">
    <property type="entry name" value="GMC_OxRtase_C"/>
</dbReference>
<protein>
    <submittedName>
        <fullName evidence="11">Alcohol oxidase</fullName>
    </submittedName>
</protein>
<evidence type="ECO:0000256" key="7">
    <source>
        <dbReference type="ARBA" id="ARBA00023180"/>
    </source>
</evidence>
<evidence type="ECO:0000259" key="10">
    <source>
        <dbReference type="PROSITE" id="PS00624"/>
    </source>
</evidence>
<dbReference type="InterPro" id="IPR000172">
    <property type="entry name" value="GMC_OxRdtase_N"/>
</dbReference>
<dbReference type="PIRSF" id="PIRSF000137">
    <property type="entry name" value="Alcohol_oxidase"/>
    <property type="match status" value="1"/>
</dbReference>
<comment type="cofactor">
    <cofactor evidence="1 9">
        <name>FAD</name>
        <dbReference type="ChEBI" id="CHEBI:57692"/>
    </cofactor>
</comment>
<evidence type="ECO:0000256" key="5">
    <source>
        <dbReference type="ARBA" id="ARBA00022827"/>
    </source>
</evidence>
<dbReference type="InterPro" id="IPR027424">
    <property type="entry name" value="Glucose_Oxidase_domain_2"/>
</dbReference>
<keyword evidence="3" id="KW-0285">Flavoprotein</keyword>
<evidence type="ECO:0000256" key="9">
    <source>
        <dbReference type="PIRSR" id="PIRSR000137-2"/>
    </source>
</evidence>
<keyword evidence="5 9" id="KW-0274">FAD</keyword>